<proteinExistence type="predicted"/>
<name>A0A2S0WQG2_9ACTN</name>
<dbReference type="EMBL" id="CP026952">
    <property type="protein sequence ID" value="AWB93603.1"/>
    <property type="molecule type" value="Genomic_DNA"/>
</dbReference>
<sequence length="139" mass="15602">MWTIEELFPGTRSARGIHISVRRGREFIELIEGTDYVRVLTDAHDLPESLERGDSPKGRWVRLAKADLDRRFARNVTAMWDGQRVAVTGSTGELAHIGFNGSSEWAEEHDLHGSQYEGWLGSVPAAELSDVQVVERELS</sequence>
<evidence type="ECO:0000313" key="1">
    <source>
        <dbReference type="EMBL" id="AWB93603.1"/>
    </source>
</evidence>
<dbReference type="Proteomes" id="UP000244384">
    <property type="component" value="Chromosome"/>
</dbReference>
<dbReference type="KEGG" id="aez:C3E78_16070"/>
<accession>A0A2S0WQG2</accession>
<keyword evidence="2" id="KW-1185">Reference proteome</keyword>
<reference evidence="2" key="1">
    <citation type="submission" date="2018-01" db="EMBL/GenBank/DDBJ databases">
        <authorList>
            <person name="Li J."/>
        </authorList>
    </citation>
    <scope>NUCLEOTIDE SEQUENCE [LARGE SCALE GENOMIC DNA]</scope>
    <source>
        <strain evidence="2">592</strain>
    </source>
</reference>
<organism evidence="1 2">
    <name type="scientific">Aeromicrobium chenweiae</name>
    <dbReference type="NCBI Taxonomy" id="2079793"/>
    <lineage>
        <taxon>Bacteria</taxon>
        <taxon>Bacillati</taxon>
        <taxon>Actinomycetota</taxon>
        <taxon>Actinomycetes</taxon>
        <taxon>Propionibacteriales</taxon>
        <taxon>Nocardioidaceae</taxon>
        <taxon>Aeromicrobium</taxon>
    </lineage>
</organism>
<gene>
    <name evidence="1" type="ORF">C3E78_16070</name>
</gene>
<protein>
    <submittedName>
        <fullName evidence="1">Uncharacterized protein</fullName>
    </submittedName>
</protein>
<evidence type="ECO:0000313" key="2">
    <source>
        <dbReference type="Proteomes" id="UP000244384"/>
    </source>
</evidence>
<dbReference type="AlphaFoldDB" id="A0A2S0WQG2"/>